<keyword evidence="3" id="KW-1185">Reference proteome</keyword>
<dbReference type="EMBL" id="BMFT01000003">
    <property type="protein sequence ID" value="GGH35299.1"/>
    <property type="molecule type" value="Genomic_DNA"/>
</dbReference>
<keyword evidence="1" id="KW-0812">Transmembrane</keyword>
<dbReference type="PANTHER" id="PTHR11328:SF24">
    <property type="entry name" value="MAJOR FACILITATOR SUPERFAMILY (MFS) PROFILE DOMAIN-CONTAINING PROTEIN"/>
    <property type="match status" value="1"/>
</dbReference>
<dbReference type="InterPro" id="IPR039672">
    <property type="entry name" value="MFS_2"/>
</dbReference>
<keyword evidence="1" id="KW-1133">Transmembrane helix</keyword>
<name>A0ABQ1YQV4_9BACL</name>
<dbReference type="Gene3D" id="1.20.1250.20">
    <property type="entry name" value="MFS general substrate transporter like domains"/>
    <property type="match status" value="2"/>
</dbReference>
<comment type="caution">
    <text evidence="2">The sequence shown here is derived from an EMBL/GenBank/DDBJ whole genome shotgun (WGS) entry which is preliminary data.</text>
</comment>
<dbReference type="Proteomes" id="UP000659344">
    <property type="component" value="Unassembled WGS sequence"/>
</dbReference>
<evidence type="ECO:0000256" key="1">
    <source>
        <dbReference type="SAM" id="Phobius"/>
    </source>
</evidence>
<dbReference type="InterPro" id="IPR036259">
    <property type="entry name" value="MFS_trans_sf"/>
</dbReference>
<keyword evidence="1" id="KW-0472">Membrane</keyword>
<accession>A0ABQ1YQV4</accession>
<feature type="transmembrane region" description="Helical" evidence="1">
    <location>
        <begin position="286"/>
        <end position="305"/>
    </location>
</feature>
<reference evidence="3" key="1">
    <citation type="journal article" date="2019" name="Int. J. Syst. Evol. Microbiol.">
        <title>The Global Catalogue of Microorganisms (GCM) 10K type strain sequencing project: providing services to taxonomists for standard genome sequencing and annotation.</title>
        <authorList>
            <consortium name="The Broad Institute Genomics Platform"/>
            <consortium name="The Broad Institute Genome Sequencing Center for Infectious Disease"/>
            <person name="Wu L."/>
            <person name="Ma J."/>
        </authorList>
    </citation>
    <scope>NUCLEOTIDE SEQUENCE [LARGE SCALE GENOMIC DNA]</scope>
    <source>
        <strain evidence="3">CGMCC 1.12769</strain>
    </source>
</reference>
<feature type="transmembrane region" description="Helical" evidence="1">
    <location>
        <begin position="383"/>
        <end position="412"/>
    </location>
</feature>
<dbReference type="SUPFAM" id="SSF103473">
    <property type="entry name" value="MFS general substrate transporter"/>
    <property type="match status" value="1"/>
</dbReference>
<feature type="transmembrane region" description="Helical" evidence="1">
    <location>
        <begin position="65"/>
        <end position="88"/>
    </location>
</feature>
<feature type="transmembrane region" description="Helical" evidence="1">
    <location>
        <begin position="166"/>
        <end position="189"/>
    </location>
</feature>
<dbReference type="NCBIfam" id="TIGR00792">
    <property type="entry name" value="gph"/>
    <property type="match status" value="1"/>
</dbReference>
<proteinExistence type="predicted"/>
<protein>
    <submittedName>
        <fullName evidence="2">Glucitol transport protein GutA</fullName>
    </submittedName>
</protein>
<dbReference type="RefSeq" id="WP_188541778.1">
    <property type="nucleotide sequence ID" value="NZ_BMFT01000003.1"/>
</dbReference>
<evidence type="ECO:0000313" key="3">
    <source>
        <dbReference type="Proteomes" id="UP000659344"/>
    </source>
</evidence>
<dbReference type="InterPro" id="IPR001927">
    <property type="entry name" value="Na/Gal_symport"/>
</dbReference>
<sequence>MGKADKKICREEAGTGNIVGIDKRIPFGEKFSLASLTGVTTFYITMIGTWLLFYYTDIMKINAAYVGGMFVVIRILDAVVTPVFGIYLDRQNTRWGKYKPWVILILMGLAFFGFFTFIPVNFGEVGNIIYVTVTYSIFSLFMSLNQGPGLGLTTATTKVQEDRMNISIWSFAILLIASITVNVGTLPIINALGSGNQAVGFRTFMMIAMIITIIYTLVVMRVSKERFVVTKENTGKMDIKTSLGLFLKNKYAVIAVVYSFTINLSSAIRSGVGIYYYKYYFNDENMMITMGLIQLLPLIIGVALSSIMTKKLGLKKIMLVSVIFSMVTGTLMFFVPPTATGKIMFYILNVIGGTVTGIASPVQGTMTPLAADYGEYKFNMSSGGFIGSLSGFAQTLSTAVAGGFTAITLSAVHYVPNVPQTATALWGIKVLMSIIPAVITLLGLILIKWDMTDDKHKAIINEINQRRSEKSA</sequence>
<feature type="transmembrane region" description="Helical" evidence="1">
    <location>
        <begin position="128"/>
        <end position="145"/>
    </location>
</feature>
<feature type="transmembrane region" description="Helical" evidence="1">
    <location>
        <begin position="243"/>
        <end position="266"/>
    </location>
</feature>
<dbReference type="Pfam" id="PF13347">
    <property type="entry name" value="MFS_2"/>
    <property type="match status" value="1"/>
</dbReference>
<feature type="transmembrane region" description="Helical" evidence="1">
    <location>
        <begin position="343"/>
        <end position="362"/>
    </location>
</feature>
<gene>
    <name evidence="2" type="primary">gutA</name>
    <name evidence="2" type="ORF">GCM10008013_41540</name>
</gene>
<organism evidence="2 3">
    <name type="scientific">Paenibacillus segetis</name>
    <dbReference type="NCBI Taxonomy" id="1325360"/>
    <lineage>
        <taxon>Bacteria</taxon>
        <taxon>Bacillati</taxon>
        <taxon>Bacillota</taxon>
        <taxon>Bacilli</taxon>
        <taxon>Bacillales</taxon>
        <taxon>Paenibacillaceae</taxon>
        <taxon>Paenibacillus</taxon>
    </lineage>
</organism>
<feature type="transmembrane region" description="Helical" evidence="1">
    <location>
        <begin position="100"/>
        <end position="122"/>
    </location>
</feature>
<dbReference type="PANTHER" id="PTHR11328">
    <property type="entry name" value="MAJOR FACILITATOR SUPERFAMILY DOMAIN-CONTAINING PROTEIN"/>
    <property type="match status" value="1"/>
</dbReference>
<feature type="transmembrane region" description="Helical" evidence="1">
    <location>
        <begin position="424"/>
        <end position="447"/>
    </location>
</feature>
<evidence type="ECO:0000313" key="2">
    <source>
        <dbReference type="EMBL" id="GGH35299.1"/>
    </source>
</evidence>
<feature type="transmembrane region" description="Helical" evidence="1">
    <location>
        <begin position="201"/>
        <end position="222"/>
    </location>
</feature>
<feature type="transmembrane region" description="Helical" evidence="1">
    <location>
        <begin position="317"/>
        <end position="337"/>
    </location>
</feature>
<feature type="transmembrane region" description="Helical" evidence="1">
    <location>
        <begin position="33"/>
        <end position="53"/>
    </location>
</feature>